<dbReference type="PIRSF" id="PIRSF001235">
    <property type="entry name" value="Amidase_carbamoylase"/>
    <property type="match status" value="1"/>
</dbReference>
<dbReference type="RefSeq" id="WP_140880712.1">
    <property type="nucleotide sequence ID" value="NZ_RCZP01000001.1"/>
</dbReference>
<keyword evidence="3" id="KW-0862">Zinc</keyword>
<dbReference type="SUPFAM" id="SSF55031">
    <property type="entry name" value="Bacterial exopeptidase dimerisation domain"/>
    <property type="match status" value="1"/>
</dbReference>
<organism evidence="5 6">
    <name type="scientific">Muricoccus nepalensis</name>
    <dbReference type="NCBI Taxonomy" id="1854500"/>
    <lineage>
        <taxon>Bacteria</taxon>
        <taxon>Pseudomonadati</taxon>
        <taxon>Pseudomonadota</taxon>
        <taxon>Alphaproteobacteria</taxon>
        <taxon>Acetobacterales</taxon>
        <taxon>Roseomonadaceae</taxon>
        <taxon>Muricoccus</taxon>
    </lineage>
</organism>
<feature type="binding site" evidence="3">
    <location>
        <position position="94"/>
    </location>
    <ligand>
        <name>Zn(2+)</name>
        <dbReference type="ChEBI" id="CHEBI:29105"/>
        <label>1</label>
    </ligand>
</feature>
<keyword evidence="3" id="KW-0479">Metal-binding</keyword>
<dbReference type="PANTHER" id="PTHR32494">
    <property type="entry name" value="ALLANTOATE DEIMINASE-RELATED"/>
    <property type="match status" value="1"/>
</dbReference>
<feature type="binding site" evidence="3">
    <location>
        <position position="83"/>
    </location>
    <ligand>
        <name>Zn(2+)</name>
        <dbReference type="ChEBI" id="CHEBI:29105"/>
        <label>1</label>
    </ligand>
</feature>
<feature type="binding site" evidence="3">
    <location>
        <position position="191"/>
    </location>
    <ligand>
        <name>Zn(2+)</name>
        <dbReference type="ChEBI" id="CHEBI:29105"/>
        <label>1</label>
    </ligand>
</feature>
<evidence type="ECO:0000259" key="4">
    <source>
        <dbReference type="Pfam" id="PF07687"/>
    </source>
</evidence>
<dbReference type="Gene3D" id="3.30.70.360">
    <property type="match status" value="1"/>
</dbReference>
<evidence type="ECO:0000256" key="2">
    <source>
        <dbReference type="ARBA" id="ARBA00022801"/>
    </source>
</evidence>
<dbReference type="OrthoDB" id="9808195at2"/>
<dbReference type="InterPro" id="IPR002933">
    <property type="entry name" value="Peptidase_M20"/>
</dbReference>
<reference evidence="5 6" key="1">
    <citation type="journal article" date="2019" name="Environ. Microbiol.">
        <title>Species interactions and distinct microbial communities in high Arctic permafrost affected cryosols are associated with the CH4 and CO2 gas fluxes.</title>
        <authorList>
            <person name="Altshuler I."/>
            <person name="Hamel J."/>
            <person name="Turney S."/>
            <person name="Magnuson E."/>
            <person name="Levesque R."/>
            <person name="Greer C."/>
            <person name="Whyte L.G."/>
        </authorList>
    </citation>
    <scope>NUCLEOTIDE SEQUENCE [LARGE SCALE GENOMIC DNA]</scope>
    <source>
        <strain evidence="5 6">S9.3B</strain>
    </source>
</reference>
<gene>
    <name evidence="5" type="ORF">EAH89_00175</name>
</gene>
<dbReference type="InterPro" id="IPR036264">
    <property type="entry name" value="Bact_exopeptidase_dim_dom"/>
</dbReference>
<dbReference type="CDD" id="cd03884">
    <property type="entry name" value="M20_bAS"/>
    <property type="match status" value="1"/>
</dbReference>
<dbReference type="NCBIfam" id="TIGR01879">
    <property type="entry name" value="hydantase"/>
    <property type="match status" value="1"/>
</dbReference>
<comment type="cofactor">
    <cofactor evidence="3">
        <name>Zn(2+)</name>
        <dbReference type="ChEBI" id="CHEBI:29105"/>
    </cofactor>
    <text evidence="3">Binds 2 Zn(2+) ions per subunit.</text>
</comment>
<feature type="binding site" evidence="3">
    <location>
        <position position="94"/>
    </location>
    <ligand>
        <name>Zn(2+)</name>
        <dbReference type="ChEBI" id="CHEBI:29105"/>
        <label>2</label>
    </ligand>
</feature>
<dbReference type="AlphaFoldDB" id="A0A502GK80"/>
<dbReference type="GO" id="GO:0046872">
    <property type="term" value="F:metal ion binding"/>
    <property type="evidence" value="ECO:0007669"/>
    <property type="project" value="UniProtKB-KW"/>
</dbReference>
<name>A0A502GK80_9PROT</name>
<dbReference type="InterPro" id="IPR010158">
    <property type="entry name" value="Amidase_Cbmase"/>
</dbReference>
<dbReference type="EMBL" id="RCZP01000001">
    <property type="protein sequence ID" value="TPG61396.1"/>
    <property type="molecule type" value="Genomic_DNA"/>
</dbReference>
<dbReference type="Pfam" id="PF07687">
    <property type="entry name" value="M20_dimer"/>
    <property type="match status" value="1"/>
</dbReference>
<feature type="binding site" evidence="3">
    <location>
        <position position="129"/>
    </location>
    <ligand>
        <name>Zn(2+)</name>
        <dbReference type="ChEBI" id="CHEBI:29105"/>
        <label>2</label>
    </ligand>
</feature>
<feature type="binding site" evidence="3">
    <location>
        <position position="382"/>
    </location>
    <ligand>
        <name>Zn(2+)</name>
        <dbReference type="ChEBI" id="CHEBI:29105"/>
        <label>2</label>
    </ligand>
</feature>
<keyword evidence="6" id="KW-1185">Reference proteome</keyword>
<dbReference type="SUPFAM" id="SSF53187">
    <property type="entry name" value="Zn-dependent exopeptidases"/>
    <property type="match status" value="1"/>
</dbReference>
<accession>A0A502GK80</accession>
<protein>
    <submittedName>
        <fullName evidence="5">Zn-dependent hydrolase</fullName>
    </submittedName>
</protein>
<dbReference type="Pfam" id="PF01546">
    <property type="entry name" value="Peptidase_M20"/>
    <property type="match status" value="1"/>
</dbReference>
<comment type="similarity">
    <text evidence="1">Belongs to the peptidase M20 family.</text>
</comment>
<dbReference type="PANTHER" id="PTHR32494:SF5">
    <property type="entry name" value="ALLANTOATE AMIDOHYDROLASE"/>
    <property type="match status" value="1"/>
</dbReference>
<evidence type="ECO:0000313" key="6">
    <source>
        <dbReference type="Proteomes" id="UP000317078"/>
    </source>
</evidence>
<evidence type="ECO:0000313" key="5">
    <source>
        <dbReference type="EMBL" id="TPG61396.1"/>
    </source>
</evidence>
<feature type="domain" description="Peptidase M20 dimerisation" evidence="4">
    <location>
        <begin position="216"/>
        <end position="311"/>
    </location>
</feature>
<sequence>MSNIPLSGARLWDSLMEMARIGATPKGGCNRQALTPLDGEGRALLARWGAEIGLSLTTDRLGNMALRRPGHDPSRRPVAIGSHLDTQPTGGKFDGVLGVLAGLEVMRALHEAGAETEAPLLLINWTNEEGARFSPPMMGSGAAMGAFAERQVLDTRDPEGARFGDALAAIGWAGEADPAALRELEAYFEVHIEQGPVLEREGLDIGVVTHALAQQWFDVTVTGEESHAGGAMSHRRDALVAAAGLVEAVEAIAREAGGDARATVGRLAVEPSSRNVVPSRATFSVDFRNGDEAALDRMAEALRERAQEVAARRGVAVEVAPFWAFPQTPFDATLAQRLRDAAAARGIPFCDMPTGIGHDAVYVARAVPSVMIFTPCLGGISHNEAESITPAQAEAGLLVLADAVLATAGIARA</sequence>
<dbReference type="Gene3D" id="3.40.630.10">
    <property type="entry name" value="Zn peptidases"/>
    <property type="match status" value="1"/>
</dbReference>
<evidence type="ECO:0000256" key="1">
    <source>
        <dbReference type="ARBA" id="ARBA00006153"/>
    </source>
</evidence>
<comment type="caution">
    <text evidence="5">The sequence shown here is derived from an EMBL/GenBank/DDBJ whole genome shotgun (WGS) entry which is preliminary data.</text>
</comment>
<dbReference type="NCBIfam" id="NF006769">
    <property type="entry name" value="PRK09290.1-3"/>
    <property type="match status" value="1"/>
</dbReference>
<dbReference type="InterPro" id="IPR011650">
    <property type="entry name" value="Peptidase_M20_dimer"/>
</dbReference>
<keyword evidence="2 5" id="KW-0378">Hydrolase</keyword>
<evidence type="ECO:0000256" key="3">
    <source>
        <dbReference type="PIRSR" id="PIRSR001235-1"/>
    </source>
</evidence>
<dbReference type="Proteomes" id="UP000317078">
    <property type="component" value="Unassembled WGS sequence"/>
</dbReference>
<dbReference type="GO" id="GO:0016813">
    <property type="term" value="F:hydrolase activity, acting on carbon-nitrogen (but not peptide) bonds, in linear amidines"/>
    <property type="evidence" value="ECO:0007669"/>
    <property type="project" value="InterPro"/>
</dbReference>
<proteinExistence type="inferred from homology"/>